<feature type="domain" description="Chorismate mutase" evidence="7">
    <location>
        <begin position="17"/>
        <end position="113"/>
    </location>
</feature>
<dbReference type="SMART" id="SM00830">
    <property type="entry name" value="CM_2"/>
    <property type="match status" value="1"/>
</dbReference>
<sequence length="194" mass="20639">MKLRVPVLTALVLAALSLGGEAMAAPRQPAPAAAAAGRLGPLTDLVVERLFVGDEVAAAKFGTGKPIDDPAREEQELAEVRERAGALGIDPERTARFFRDQIEASKVVQRGLFARWTAHPGEAPTTRPDLAVIREELDALTTRLLDQLVATEPARDASIACRVSAAEAAVSAVVLDRLDALHRNALRTALHSLC</sequence>
<comment type="function">
    <text evidence="5">Catalyzes the Claisen rearrangement of chorismate to prephenate.</text>
</comment>
<dbReference type="SUPFAM" id="SSF48600">
    <property type="entry name" value="Chorismate mutase II"/>
    <property type="match status" value="1"/>
</dbReference>
<evidence type="ECO:0000256" key="6">
    <source>
        <dbReference type="SAM" id="SignalP"/>
    </source>
</evidence>
<feature type="chain" id="PRO_5032653245" description="Chorismate mutase" evidence="6">
    <location>
        <begin position="25"/>
        <end position="194"/>
    </location>
</feature>
<keyword evidence="3 6" id="KW-0732">Signal</keyword>
<organism evidence="8 9">
    <name type="scientific">Amycolatopsis jiangsuensis</name>
    <dbReference type="NCBI Taxonomy" id="1181879"/>
    <lineage>
        <taxon>Bacteria</taxon>
        <taxon>Bacillati</taxon>
        <taxon>Actinomycetota</taxon>
        <taxon>Actinomycetes</taxon>
        <taxon>Pseudonocardiales</taxon>
        <taxon>Pseudonocardiaceae</taxon>
        <taxon>Amycolatopsis</taxon>
    </lineage>
</organism>
<feature type="signal peptide" evidence="6">
    <location>
        <begin position="1"/>
        <end position="24"/>
    </location>
</feature>
<gene>
    <name evidence="8" type="ORF">BJY18_003976</name>
</gene>
<dbReference type="NCBIfam" id="TIGR01806">
    <property type="entry name" value="CM_mono2"/>
    <property type="match status" value="1"/>
</dbReference>
<dbReference type="Proteomes" id="UP000581769">
    <property type="component" value="Unassembled WGS sequence"/>
</dbReference>
<evidence type="ECO:0000256" key="5">
    <source>
        <dbReference type="PIRNR" id="PIRNR026640"/>
    </source>
</evidence>
<dbReference type="InterPro" id="IPR008240">
    <property type="entry name" value="Chorismate_mutase_periplasmic"/>
</dbReference>
<dbReference type="InterPro" id="IPR002701">
    <property type="entry name" value="CM_II_prokaryot"/>
</dbReference>
<dbReference type="PIRSF" id="PIRSF026640">
    <property type="entry name" value="Peripl_chor_mut"/>
    <property type="match status" value="1"/>
</dbReference>
<evidence type="ECO:0000313" key="9">
    <source>
        <dbReference type="Proteomes" id="UP000581769"/>
    </source>
</evidence>
<proteinExistence type="predicted"/>
<dbReference type="InterPro" id="IPR036979">
    <property type="entry name" value="CM_dom_sf"/>
</dbReference>
<keyword evidence="4 5" id="KW-0413">Isomerase</keyword>
<reference evidence="8 9" key="1">
    <citation type="submission" date="2020-08" db="EMBL/GenBank/DDBJ databases">
        <title>Sequencing the genomes of 1000 actinobacteria strains.</title>
        <authorList>
            <person name="Klenk H.-P."/>
        </authorList>
    </citation>
    <scope>NUCLEOTIDE SEQUENCE [LARGE SCALE GENOMIC DNA]</scope>
    <source>
        <strain evidence="8 9">DSM 45859</strain>
    </source>
</reference>
<dbReference type="Pfam" id="PF01817">
    <property type="entry name" value="CM_2"/>
    <property type="match status" value="1"/>
</dbReference>
<protein>
    <recommendedName>
        <fullName evidence="2 5">Chorismate mutase</fullName>
        <ecNumber evidence="2 5">5.4.99.5</ecNumber>
    </recommendedName>
</protein>
<evidence type="ECO:0000313" key="8">
    <source>
        <dbReference type="EMBL" id="MBB4686491.1"/>
    </source>
</evidence>
<comment type="pathway">
    <text evidence="1 5">Metabolic intermediate biosynthesis; prephenate biosynthesis; prephenate from chorismate: step 1/1.</text>
</comment>
<evidence type="ECO:0000256" key="3">
    <source>
        <dbReference type="ARBA" id="ARBA00022729"/>
    </source>
</evidence>
<dbReference type="GO" id="GO:0004106">
    <property type="term" value="F:chorismate mutase activity"/>
    <property type="evidence" value="ECO:0007669"/>
    <property type="project" value="UniProtKB-EC"/>
</dbReference>
<dbReference type="PANTHER" id="PTHR38041:SF2">
    <property type="entry name" value="SECRETED CHORISMATE MUTASE"/>
    <property type="match status" value="1"/>
</dbReference>
<dbReference type="EC" id="5.4.99.5" evidence="2 5"/>
<dbReference type="Gene3D" id="1.20.59.10">
    <property type="entry name" value="Chorismate mutase"/>
    <property type="match status" value="1"/>
</dbReference>
<evidence type="ECO:0000256" key="1">
    <source>
        <dbReference type="ARBA" id="ARBA00004817"/>
    </source>
</evidence>
<dbReference type="NCBIfam" id="NF006741">
    <property type="entry name" value="PRK09269.1"/>
    <property type="match status" value="1"/>
</dbReference>
<evidence type="ECO:0000259" key="7">
    <source>
        <dbReference type="PROSITE" id="PS51168"/>
    </source>
</evidence>
<dbReference type="AlphaFoldDB" id="A0A840IUW0"/>
<evidence type="ECO:0000256" key="2">
    <source>
        <dbReference type="ARBA" id="ARBA00012404"/>
    </source>
</evidence>
<evidence type="ECO:0000256" key="4">
    <source>
        <dbReference type="ARBA" id="ARBA00023235"/>
    </source>
</evidence>
<comment type="caution">
    <text evidence="8">The sequence shown here is derived from an EMBL/GenBank/DDBJ whole genome shotgun (WGS) entry which is preliminary data.</text>
</comment>
<dbReference type="InterPro" id="IPR051331">
    <property type="entry name" value="Chorismate_mutase-related"/>
</dbReference>
<dbReference type="EMBL" id="JACHMG010000001">
    <property type="protein sequence ID" value="MBB4686491.1"/>
    <property type="molecule type" value="Genomic_DNA"/>
</dbReference>
<keyword evidence="9" id="KW-1185">Reference proteome</keyword>
<dbReference type="InterPro" id="IPR036263">
    <property type="entry name" value="Chorismate_II_sf"/>
</dbReference>
<dbReference type="RefSeq" id="WP_184781346.1">
    <property type="nucleotide sequence ID" value="NZ_JACHMG010000001.1"/>
</dbReference>
<dbReference type="PROSITE" id="PS51168">
    <property type="entry name" value="CHORISMATE_MUT_2"/>
    <property type="match status" value="1"/>
</dbReference>
<dbReference type="GO" id="GO:0009697">
    <property type="term" value="P:salicylic acid biosynthetic process"/>
    <property type="evidence" value="ECO:0007669"/>
    <property type="project" value="TreeGrafter"/>
</dbReference>
<dbReference type="GO" id="GO:0046417">
    <property type="term" value="P:chorismate metabolic process"/>
    <property type="evidence" value="ECO:0007669"/>
    <property type="project" value="InterPro"/>
</dbReference>
<comment type="catalytic activity">
    <reaction evidence="5">
        <text>chorismate = prephenate</text>
        <dbReference type="Rhea" id="RHEA:13897"/>
        <dbReference type="ChEBI" id="CHEBI:29748"/>
        <dbReference type="ChEBI" id="CHEBI:29934"/>
        <dbReference type="EC" id="5.4.99.5"/>
    </reaction>
</comment>
<accession>A0A840IUW0</accession>
<dbReference type="PANTHER" id="PTHR38041">
    <property type="entry name" value="CHORISMATE MUTASE"/>
    <property type="match status" value="1"/>
</dbReference>
<name>A0A840IUW0_9PSEU</name>
<dbReference type="UniPathway" id="UPA00120">
    <property type="reaction ID" value="UER00203"/>
</dbReference>